<protein>
    <submittedName>
        <fullName evidence="3">DUF2147 domain-containing protein</fullName>
    </submittedName>
</protein>
<keyword evidence="1" id="KW-0732">Signal</keyword>
<sequence length="157" mass="17990">MLKTLLVTSLLLLAAPYKQDANITQLNGDAILGKWTSEDKKLVVEMYRSGAEYRGKMVWFKDDDSKPMSEWTDKHNPDEKLRNRKLLGMDVVTGLKYDHEDKSYNDGHIYEAKSGKTWNATAKLASNDVLKVKGYWHVKFIGRTMTFMRVVNATAKN</sequence>
<name>A0ABS8U430_9SPHI</name>
<gene>
    <name evidence="3" type="ORF">LT679_06895</name>
</gene>
<accession>A0ABS8U430</accession>
<keyword evidence="4" id="KW-1185">Reference proteome</keyword>
<reference evidence="3 4" key="1">
    <citation type="submission" date="2021-12" db="EMBL/GenBank/DDBJ databases">
        <title>Mucilaginibacter roseus genome.</title>
        <authorList>
            <person name="Ferreira J.R."/>
            <person name="Newman J.D."/>
        </authorList>
    </citation>
    <scope>NUCLEOTIDE SEQUENCE [LARGE SCALE GENOMIC DNA]</scope>
    <source>
        <strain evidence="3 4">LMG 28454</strain>
    </source>
</reference>
<feature type="domain" description="DUF2147" evidence="2">
    <location>
        <begin position="33"/>
        <end position="149"/>
    </location>
</feature>
<evidence type="ECO:0000256" key="1">
    <source>
        <dbReference type="SAM" id="SignalP"/>
    </source>
</evidence>
<dbReference type="EMBL" id="JAJPWV010000002">
    <property type="protein sequence ID" value="MCD8740326.1"/>
    <property type="molecule type" value="Genomic_DNA"/>
</dbReference>
<evidence type="ECO:0000313" key="3">
    <source>
        <dbReference type="EMBL" id="MCD8740326.1"/>
    </source>
</evidence>
<dbReference type="InterPro" id="IPR019223">
    <property type="entry name" value="DUF2147"/>
</dbReference>
<evidence type="ECO:0000313" key="4">
    <source>
        <dbReference type="Proteomes" id="UP001199919"/>
    </source>
</evidence>
<evidence type="ECO:0000259" key="2">
    <source>
        <dbReference type="Pfam" id="PF09917"/>
    </source>
</evidence>
<dbReference type="PANTHER" id="PTHR36919">
    <property type="entry name" value="BLR1215 PROTEIN"/>
    <property type="match status" value="1"/>
</dbReference>
<feature type="chain" id="PRO_5046427029" evidence="1">
    <location>
        <begin position="21"/>
        <end position="157"/>
    </location>
</feature>
<organism evidence="3 4">
    <name type="scientific">Mucilaginibacter roseus</name>
    <dbReference type="NCBI Taxonomy" id="1528868"/>
    <lineage>
        <taxon>Bacteria</taxon>
        <taxon>Pseudomonadati</taxon>
        <taxon>Bacteroidota</taxon>
        <taxon>Sphingobacteriia</taxon>
        <taxon>Sphingobacteriales</taxon>
        <taxon>Sphingobacteriaceae</taxon>
        <taxon>Mucilaginibacter</taxon>
    </lineage>
</organism>
<dbReference type="PANTHER" id="PTHR36919:SF2">
    <property type="entry name" value="BLL6627 PROTEIN"/>
    <property type="match status" value="1"/>
</dbReference>
<dbReference type="Pfam" id="PF09917">
    <property type="entry name" value="DUF2147"/>
    <property type="match status" value="1"/>
</dbReference>
<proteinExistence type="predicted"/>
<dbReference type="Gene3D" id="2.40.128.520">
    <property type="match status" value="1"/>
</dbReference>
<dbReference type="Proteomes" id="UP001199919">
    <property type="component" value="Unassembled WGS sequence"/>
</dbReference>
<feature type="signal peptide" evidence="1">
    <location>
        <begin position="1"/>
        <end position="20"/>
    </location>
</feature>
<comment type="caution">
    <text evidence="3">The sequence shown here is derived from an EMBL/GenBank/DDBJ whole genome shotgun (WGS) entry which is preliminary data.</text>
</comment>
<dbReference type="RefSeq" id="WP_232176725.1">
    <property type="nucleotide sequence ID" value="NZ_JAJPWV010000002.1"/>
</dbReference>